<evidence type="ECO:0000313" key="13">
    <source>
        <dbReference type="Proteomes" id="UP001153636"/>
    </source>
</evidence>
<dbReference type="GO" id="GO:0047493">
    <property type="term" value="F:ceramide cholinephosphotransferase activity"/>
    <property type="evidence" value="ECO:0007669"/>
    <property type="project" value="TreeGrafter"/>
</dbReference>
<comment type="similarity">
    <text evidence="2">Belongs to the sphingomyelin synthase family.</text>
</comment>
<dbReference type="GO" id="GO:0006686">
    <property type="term" value="P:sphingomyelin biosynthetic process"/>
    <property type="evidence" value="ECO:0007669"/>
    <property type="project" value="TreeGrafter"/>
</dbReference>
<keyword evidence="4 10" id="KW-0812">Transmembrane</keyword>
<accession>A0A9P0CWE4</accession>
<name>A0A9P0CWE4_9CUCU</name>
<feature type="transmembrane region" description="Helical" evidence="10">
    <location>
        <begin position="210"/>
        <end position="232"/>
    </location>
</feature>
<dbReference type="GO" id="GO:0000139">
    <property type="term" value="C:Golgi membrane"/>
    <property type="evidence" value="ECO:0007669"/>
    <property type="project" value="TreeGrafter"/>
</dbReference>
<dbReference type="PANTHER" id="PTHR21290:SF27">
    <property type="entry name" value="PHOSPHATIDYLCHOLINE:CERAMIDE CHOLINEPHOSPHOTRANSFERASE 1"/>
    <property type="match status" value="1"/>
</dbReference>
<evidence type="ECO:0000256" key="10">
    <source>
        <dbReference type="SAM" id="Phobius"/>
    </source>
</evidence>
<comment type="subcellular location">
    <subcellularLocation>
        <location evidence="1">Membrane</location>
        <topology evidence="1">Multi-pass membrane protein</topology>
    </subcellularLocation>
</comment>
<feature type="transmembrane region" description="Helical" evidence="10">
    <location>
        <begin position="163"/>
        <end position="184"/>
    </location>
</feature>
<keyword evidence="6 10" id="KW-1133">Transmembrane helix</keyword>
<feature type="compositionally biased region" description="Low complexity" evidence="9">
    <location>
        <begin position="135"/>
        <end position="155"/>
    </location>
</feature>
<dbReference type="EMBL" id="OV651815">
    <property type="protein sequence ID" value="CAH1107723.1"/>
    <property type="molecule type" value="Genomic_DNA"/>
</dbReference>
<evidence type="ECO:0000256" key="3">
    <source>
        <dbReference type="ARBA" id="ARBA00022679"/>
    </source>
</evidence>
<dbReference type="GO" id="GO:0005789">
    <property type="term" value="C:endoplasmic reticulum membrane"/>
    <property type="evidence" value="ECO:0007669"/>
    <property type="project" value="TreeGrafter"/>
</dbReference>
<dbReference type="Pfam" id="PF14360">
    <property type="entry name" value="PAP2_C"/>
    <property type="match status" value="1"/>
</dbReference>
<gene>
    <name evidence="12" type="ORF">PSYICH_LOCUS8482</name>
</gene>
<dbReference type="AlphaFoldDB" id="A0A9P0CWE4"/>
<evidence type="ECO:0000256" key="9">
    <source>
        <dbReference type="SAM" id="MobiDB-lite"/>
    </source>
</evidence>
<protein>
    <recommendedName>
        <fullName evidence="11">Sphingomyelin synthase-like domain-containing protein</fullName>
    </recommendedName>
</protein>
<reference evidence="12" key="1">
    <citation type="submission" date="2022-01" db="EMBL/GenBank/DDBJ databases">
        <authorList>
            <person name="King R."/>
        </authorList>
    </citation>
    <scope>NUCLEOTIDE SEQUENCE</scope>
</reference>
<dbReference type="OrthoDB" id="422827at2759"/>
<feature type="transmembrane region" description="Helical" evidence="10">
    <location>
        <begin position="333"/>
        <end position="351"/>
    </location>
</feature>
<keyword evidence="3" id="KW-0808">Transferase</keyword>
<dbReference type="InterPro" id="IPR045221">
    <property type="entry name" value="Sphingomyelin_synth-like"/>
</dbReference>
<evidence type="ECO:0000313" key="12">
    <source>
        <dbReference type="EMBL" id="CAH1107723.1"/>
    </source>
</evidence>
<evidence type="ECO:0000256" key="7">
    <source>
        <dbReference type="ARBA" id="ARBA00023098"/>
    </source>
</evidence>
<dbReference type="GO" id="GO:0033188">
    <property type="term" value="F:sphingomyelin synthase activity"/>
    <property type="evidence" value="ECO:0007669"/>
    <property type="project" value="TreeGrafter"/>
</dbReference>
<evidence type="ECO:0000256" key="5">
    <source>
        <dbReference type="ARBA" id="ARBA00022919"/>
    </source>
</evidence>
<dbReference type="GO" id="GO:0005886">
    <property type="term" value="C:plasma membrane"/>
    <property type="evidence" value="ECO:0007669"/>
    <property type="project" value="TreeGrafter"/>
</dbReference>
<dbReference type="InterPro" id="IPR025749">
    <property type="entry name" value="Sphingomyelin_synth-like_dom"/>
</dbReference>
<keyword evidence="13" id="KW-1185">Reference proteome</keyword>
<evidence type="ECO:0000256" key="4">
    <source>
        <dbReference type="ARBA" id="ARBA00022692"/>
    </source>
</evidence>
<evidence type="ECO:0000259" key="11">
    <source>
        <dbReference type="Pfam" id="PF14360"/>
    </source>
</evidence>
<feature type="domain" description="Sphingomyelin synthase-like" evidence="11">
    <location>
        <begin position="306"/>
        <end position="377"/>
    </location>
</feature>
<organism evidence="12 13">
    <name type="scientific">Psylliodes chrysocephalus</name>
    <dbReference type="NCBI Taxonomy" id="3402493"/>
    <lineage>
        <taxon>Eukaryota</taxon>
        <taxon>Metazoa</taxon>
        <taxon>Ecdysozoa</taxon>
        <taxon>Arthropoda</taxon>
        <taxon>Hexapoda</taxon>
        <taxon>Insecta</taxon>
        <taxon>Pterygota</taxon>
        <taxon>Neoptera</taxon>
        <taxon>Endopterygota</taxon>
        <taxon>Coleoptera</taxon>
        <taxon>Polyphaga</taxon>
        <taxon>Cucujiformia</taxon>
        <taxon>Chrysomeloidea</taxon>
        <taxon>Chrysomelidae</taxon>
        <taxon>Galerucinae</taxon>
        <taxon>Alticini</taxon>
        <taxon>Psylliodes</taxon>
    </lineage>
</organism>
<dbReference type="PANTHER" id="PTHR21290">
    <property type="entry name" value="SPHINGOMYELIN SYNTHETASE"/>
    <property type="match status" value="1"/>
</dbReference>
<feature type="transmembrane region" description="Helical" evidence="10">
    <location>
        <begin position="244"/>
        <end position="266"/>
    </location>
</feature>
<feature type="transmembrane region" description="Helical" evidence="10">
    <location>
        <begin position="309"/>
        <end position="326"/>
    </location>
</feature>
<feature type="region of interest" description="Disordered" evidence="9">
    <location>
        <begin position="129"/>
        <end position="155"/>
    </location>
</feature>
<keyword evidence="7" id="KW-0443">Lipid metabolism</keyword>
<proteinExistence type="inferred from homology"/>
<keyword evidence="5" id="KW-0746">Sphingolipid metabolism</keyword>
<evidence type="ECO:0000256" key="1">
    <source>
        <dbReference type="ARBA" id="ARBA00004141"/>
    </source>
</evidence>
<sequence>MSADITKISHKSSFKPLVQFNYTGERSPKPAINQKPSFDPFNDIVESHAKFFNNKKITIYVDEDSIDENECIIVEKKRKQEICNRESRESDASPIKYESIVAKTKNKANKDHIVTFSCTNSNLEFTSNETKWSQTSESTSGDSNESSKSSSIKPSHPSEIWKTILAALLLCLTFFINLIALSIVHDKVPSRSDGPLPDVVLDAISNYSQMLYISEYIIMFSLFSSVTSILLFHRYSSIIFRRTFLILSVLYLYRTVTMSVTVLPTASNKYKCAPKLQHPSYYDIVKRSLSLIPNFGLSVIGPQEFCGDLIYSGHTVLLVLISLVMSEYTTKSLWMVHWLYRCLALIGILMLELSHSHYLIDVIIAYYITTRVFWTYQTLANNEFLKNMDTNNCFTRAWWFHIFLFFEKNIQGPVPNECQWLFDSEDNESDKSNSSRYGSI</sequence>
<dbReference type="Proteomes" id="UP001153636">
    <property type="component" value="Chromosome 3"/>
</dbReference>
<evidence type="ECO:0000256" key="2">
    <source>
        <dbReference type="ARBA" id="ARBA00005441"/>
    </source>
</evidence>
<keyword evidence="8 10" id="KW-0472">Membrane</keyword>
<evidence type="ECO:0000256" key="6">
    <source>
        <dbReference type="ARBA" id="ARBA00022989"/>
    </source>
</evidence>
<evidence type="ECO:0000256" key="8">
    <source>
        <dbReference type="ARBA" id="ARBA00023136"/>
    </source>
</evidence>
<dbReference type="GO" id="GO:0046513">
    <property type="term" value="P:ceramide biosynthetic process"/>
    <property type="evidence" value="ECO:0007669"/>
    <property type="project" value="TreeGrafter"/>
</dbReference>